<evidence type="ECO:0000313" key="1">
    <source>
        <dbReference type="EMBL" id="KAA5611861.1"/>
    </source>
</evidence>
<keyword evidence="2" id="KW-1185">Reference proteome</keyword>
<dbReference type="OrthoDB" id="5705783at2"/>
<dbReference type="Gene3D" id="3.30.420.10">
    <property type="entry name" value="Ribonuclease H-like superfamily/Ribonuclease H"/>
    <property type="match status" value="1"/>
</dbReference>
<proteinExistence type="predicted"/>
<dbReference type="EMBL" id="VWPK01000017">
    <property type="protein sequence ID" value="KAA5611861.1"/>
    <property type="molecule type" value="Genomic_DNA"/>
</dbReference>
<name>A0A5M6IUE9_9PROT</name>
<dbReference type="GO" id="GO:0003676">
    <property type="term" value="F:nucleic acid binding"/>
    <property type="evidence" value="ECO:0007669"/>
    <property type="project" value="InterPro"/>
</dbReference>
<accession>A0A5M6IUE9</accession>
<dbReference type="RefSeq" id="WP_150041121.1">
    <property type="nucleotide sequence ID" value="NZ_OW485605.1"/>
</dbReference>
<evidence type="ECO:0000313" key="2">
    <source>
        <dbReference type="Proteomes" id="UP000325255"/>
    </source>
</evidence>
<gene>
    <name evidence="1" type="ORF">F1189_12575</name>
</gene>
<dbReference type="AlphaFoldDB" id="A0A5M6IUE9"/>
<organism evidence="1 2">
    <name type="scientific">Rhodovastum atsumiense</name>
    <dbReference type="NCBI Taxonomy" id="504468"/>
    <lineage>
        <taxon>Bacteria</taxon>
        <taxon>Pseudomonadati</taxon>
        <taxon>Pseudomonadota</taxon>
        <taxon>Alphaproteobacteria</taxon>
        <taxon>Acetobacterales</taxon>
        <taxon>Acetobacteraceae</taxon>
        <taxon>Rhodovastum</taxon>
    </lineage>
</organism>
<reference evidence="1 2" key="1">
    <citation type="submission" date="2019-09" db="EMBL/GenBank/DDBJ databases">
        <title>Genome sequence of Rhodovastum atsumiense, a diverse member of the Acetobacteraceae family of non-sulfur purple photosynthetic bacteria.</title>
        <authorList>
            <person name="Meyer T."/>
            <person name="Kyndt J."/>
        </authorList>
    </citation>
    <scope>NUCLEOTIDE SEQUENCE [LARGE SCALE GENOMIC DNA]</scope>
    <source>
        <strain evidence="1 2">DSM 21279</strain>
    </source>
</reference>
<dbReference type="InterPro" id="IPR036397">
    <property type="entry name" value="RNaseH_sf"/>
</dbReference>
<dbReference type="SUPFAM" id="SSF53098">
    <property type="entry name" value="Ribonuclease H-like"/>
    <property type="match status" value="1"/>
</dbReference>
<dbReference type="Proteomes" id="UP000325255">
    <property type="component" value="Unassembled WGS sequence"/>
</dbReference>
<protein>
    <submittedName>
        <fullName evidence="1">Transcriptional regulator</fullName>
    </submittedName>
</protein>
<comment type="caution">
    <text evidence="1">The sequence shown here is derived from an EMBL/GenBank/DDBJ whole genome shotgun (WGS) entry which is preliminary data.</text>
</comment>
<dbReference type="InterPro" id="IPR012337">
    <property type="entry name" value="RNaseH-like_sf"/>
</dbReference>
<sequence length="186" mass="20817">MSVFFIDFEASSLSTDSYPIEVAWVGEDGRGESYLIRPEPDWCDWSPASQSIHGITRAHLQRDGHEAVWVANRLITVLGDPAARVYSDVPGHDQMWLDELLAASSSAPRIPLRDVYEAYAAACRPLHAVLAGDDLVATARQLVAAAQVEEERRQRVHHRALEDAMSLWRTWADVRRRAEERAAGTN</sequence>